<dbReference type="EMBL" id="FXTX01000001">
    <property type="protein sequence ID" value="SMP00534.1"/>
    <property type="molecule type" value="Genomic_DNA"/>
</dbReference>
<evidence type="ECO:0000256" key="4">
    <source>
        <dbReference type="RuleBase" id="RU004003"/>
    </source>
</evidence>
<keyword evidence="3" id="KW-0998">Cell outer membrane</keyword>
<dbReference type="Pfam" id="PF00263">
    <property type="entry name" value="Secretin"/>
    <property type="match status" value="1"/>
</dbReference>
<dbReference type="GO" id="GO:0015627">
    <property type="term" value="C:type II protein secretion system complex"/>
    <property type="evidence" value="ECO:0007669"/>
    <property type="project" value="TreeGrafter"/>
</dbReference>
<comment type="caution">
    <text evidence="7">The sequence shown here is derived from an EMBL/GenBank/DDBJ whole genome shotgun (WGS) entry which is preliminary data.</text>
</comment>
<reference evidence="7" key="1">
    <citation type="submission" date="2017-05" db="EMBL/GenBank/DDBJ databases">
        <authorList>
            <person name="Varghese N."/>
            <person name="Submissions S."/>
        </authorList>
    </citation>
    <scope>NUCLEOTIDE SEQUENCE</scope>
    <source>
        <strain evidence="7">DSM 18763</strain>
    </source>
</reference>
<feature type="domain" description="Secretin/TonB short N-terminal" evidence="6">
    <location>
        <begin position="92"/>
        <end position="142"/>
    </location>
</feature>
<dbReference type="SMART" id="SM00965">
    <property type="entry name" value="STN"/>
    <property type="match status" value="1"/>
</dbReference>
<dbReference type="InterPro" id="IPR011662">
    <property type="entry name" value="Secretin/TonB_short_N"/>
</dbReference>
<dbReference type="GO" id="GO:0019867">
    <property type="term" value="C:outer membrane"/>
    <property type="evidence" value="ECO:0007669"/>
    <property type="project" value="InterPro"/>
</dbReference>
<dbReference type="Pfam" id="PF07660">
    <property type="entry name" value="STN"/>
    <property type="match status" value="1"/>
</dbReference>
<dbReference type="Gene3D" id="3.30.1370.130">
    <property type="match status" value="1"/>
</dbReference>
<sequence>MVKFNRLILVILLVSYIAYGKEEDVLENKIMLLNILTELKETKEKNKKLEEKLEEQKKAEKPVLPKKKLYTLSLEDAPLKTILYALTKDTNINVILAPDIDPNIKITANFKNVTFEDALETILKIANLSYEQKNNLIYIKSTMTKTFKIPYVKSISNYSSDLGGDVLGGTGGSGGGTGGGTGSGTGTTNLKGKFSINYKAEEDVNDLYKQIEDNLSSILSEKGKYTLNKFSGILIVEDRRDRIELIEKFLESLKKEIEKQVQIEAKIVEVSLSDSYAFGIDWSVLTKNFLGTGAQVVVSQTLSLPNSNASINVVSSDFNALLTALAQVGKVETLSNPRIRVINGQSALISSGTIIPFWEKELNAVGGTATTQPITTVTYTRTNILSGIMLGVTPYIDDDGEITLNVVPVATNIQGTKQLTENGQVVAEAPIIAVKETGTVIKVKDGDIVIIGGLISKENNDTENKVPVLGDVPGFGNLFKQKSVSKTRKELIIFLKPTIINKKSE</sequence>
<name>A0AA45WII0_9AQUI</name>
<proteinExistence type="inferred from homology"/>
<dbReference type="InterPro" id="IPR001775">
    <property type="entry name" value="GspD/PilQ"/>
</dbReference>
<accession>A0AA45WII0</accession>
<feature type="coiled-coil region" evidence="5">
    <location>
        <begin position="32"/>
        <end position="59"/>
    </location>
</feature>
<gene>
    <name evidence="7" type="ORF">SAMN06264868_101125</name>
</gene>
<dbReference type="GO" id="GO:0009306">
    <property type="term" value="P:protein secretion"/>
    <property type="evidence" value="ECO:0007669"/>
    <property type="project" value="InterPro"/>
</dbReference>
<keyword evidence="5" id="KW-0175">Coiled coil</keyword>
<dbReference type="PANTHER" id="PTHR30332">
    <property type="entry name" value="PROBABLE GENERAL SECRETION PATHWAY PROTEIN D"/>
    <property type="match status" value="1"/>
</dbReference>
<evidence type="ECO:0000256" key="1">
    <source>
        <dbReference type="ARBA" id="ARBA00022448"/>
    </source>
</evidence>
<evidence type="ECO:0000256" key="2">
    <source>
        <dbReference type="ARBA" id="ARBA00023136"/>
    </source>
</evidence>
<protein>
    <submittedName>
        <fullName evidence="7">MSHA biogenesis protein MshL</fullName>
    </submittedName>
</protein>
<dbReference type="PANTHER" id="PTHR30332:SF17">
    <property type="entry name" value="TYPE IV PILIATION SYSTEM PROTEIN DR_0774-RELATED"/>
    <property type="match status" value="1"/>
</dbReference>
<keyword evidence="8" id="KW-1185">Reference proteome</keyword>
<dbReference type="RefSeq" id="WP_265133578.1">
    <property type="nucleotide sequence ID" value="NZ_FXTX01000001.1"/>
</dbReference>
<evidence type="ECO:0000259" key="6">
    <source>
        <dbReference type="SMART" id="SM00965"/>
    </source>
</evidence>
<evidence type="ECO:0000313" key="8">
    <source>
        <dbReference type="Proteomes" id="UP001157947"/>
    </source>
</evidence>
<evidence type="ECO:0000256" key="5">
    <source>
        <dbReference type="SAM" id="Coils"/>
    </source>
</evidence>
<comment type="similarity">
    <text evidence="4">Belongs to the bacterial secretin family.</text>
</comment>
<dbReference type="InterPro" id="IPR004846">
    <property type="entry name" value="T2SS/T3SS_dom"/>
</dbReference>
<dbReference type="Proteomes" id="UP001157947">
    <property type="component" value="Unassembled WGS sequence"/>
</dbReference>
<organism evidence="7 8">
    <name type="scientific">Venenivibrio stagnispumantis</name>
    <dbReference type="NCBI Taxonomy" id="407998"/>
    <lineage>
        <taxon>Bacteria</taxon>
        <taxon>Pseudomonadati</taxon>
        <taxon>Aquificota</taxon>
        <taxon>Aquificia</taxon>
        <taxon>Aquificales</taxon>
        <taxon>Hydrogenothermaceae</taxon>
        <taxon>Venenivibrio</taxon>
    </lineage>
</organism>
<evidence type="ECO:0000256" key="3">
    <source>
        <dbReference type="ARBA" id="ARBA00023237"/>
    </source>
</evidence>
<evidence type="ECO:0000313" key="7">
    <source>
        <dbReference type="EMBL" id="SMP00534.1"/>
    </source>
</evidence>
<dbReference type="PRINTS" id="PR00811">
    <property type="entry name" value="BCTERIALGSPD"/>
</dbReference>
<keyword evidence="1" id="KW-0813">Transport</keyword>
<keyword evidence="2" id="KW-0472">Membrane</keyword>
<dbReference type="InterPro" id="IPR050810">
    <property type="entry name" value="Bact_Secretion_Sys_Channel"/>
</dbReference>
<dbReference type="AlphaFoldDB" id="A0AA45WII0"/>